<dbReference type="Proteomes" id="UP000070617">
    <property type="component" value="Unassembled WGS sequence"/>
</dbReference>
<dbReference type="InterPro" id="IPR015915">
    <property type="entry name" value="Kelch-typ_b-propeller"/>
</dbReference>
<dbReference type="NCBIfam" id="TIGR03548">
    <property type="entry name" value="mutarot_permut"/>
    <property type="match status" value="1"/>
</dbReference>
<organism evidence="2 3">
    <name type="scientific">Fusobacterium equinum</name>
    <dbReference type="NCBI Taxonomy" id="134605"/>
    <lineage>
        <taxon>Bacteria</taxon>
        <taxon>Fusobacteriati</taxon>
        <taxon>Fusobacteriota</taxon>
        <taxon>Fusobacteriia</taxon>
        <taxon>Fusobacteriales</taxon>
        <taxon>Fusobacteriaceae</taxon>
        <taxon>Fusobacterium</taxon>
    </lineage>
</organism>
<dbReference type="InterPro" id="IPR056734">
    <property type="entry name" value="NANM"/>
</dbReference>
<dbReference type="Gene3D" id="2.120.10.80">
    <property type="entry name" value="Kelch-type beta propeller"/>
    <property type="match status" value="1"/>
</dbReference>
<reference evidence="3" key="1">
    <citation type="submission" date="2016-01" db="EMBL/GenBank/DDBJ databases">
        <authorList>
            <person name="Mitreva M."/>
            <person name="Pepin K.H."/>
            <person name="Mihindukulasuriya K.A."/>
            <person name="Fulton R."/>
            <person name="Fronick C."/>
            <person name="O'Laughlin M."/>
            <person name="Miner T."/>
            <person name="Herter B."/>
            <person name="Rosa B.A."/>
            <person name="Cordes M."/>
            <person name="Tomlinson C."/>
            <person name="Wollam A."/>
            <person name="Palsikar V.B."/>
            <person name="Mardis E.R."/>
            <person name="Wilson R.K."/>
        </authorList>
    </citation>
    <scope>NUCLEOTIDE SEQUENCE [LARGE SCALE GENOMIC DNA]</scope>
    <source>
        <strain evidence="3">CMW8396</strain>
    </source>
</reference>
<evidence type="ECO:0000313" key="2">
    <source>
        <dbReference type="EMBL" id="KXA16724.1"/>
    </source>
</evidence>
<dbReference type="SUPFAM" id="SSF117281">
    <property type="entry name" value="Kelch motif"/>
    <property type="match status" value="1"/>
</dbReference>
<keyword evidence="3" id="KW-1185">Reference proteome</keyword>
<name>A0A133NKB2_9FUSO</name>
<protein>
    <submittedName>
        <fullName evidence="2">Cyclically-permuted mutarotase family protein</fullName>
    </submittedName>
</protein>
<sequence>MYTRTFFRKEITMKKLFSILFLTCSCLSLAEHRISWEAVGELPAQKSYEKNIGTAGLLQGMIDDYVVVGGGANFPIKPLTEGGAKVTHKDIYLLKENKKGLEVLEQTQLDTPIGYGASVSTGKEIYYLGGSPEAAHNKDVLKVSVENGKMKVEKVADLMLGFENGVATYQNGKIYYGVGKIENEEGKLKNSNRFFVLDLQTGENKELAYFPGEARQQTVGQVLNGKFYVFSGGSSVSYIDGYAYDFEKNVWEKAADVVVDGERILLLGANSIKVSENEMLVIGGFNYYLWNEANDKLSNLKDKELADYKAQYFGKEPFRYEWNRKVLVFNAKENTWRSIGEVPFDAPCGAALLKHGKMMYSINGEIKPGVRTPRIFRGEFR</sequence>
<comment type="caution">
    <text evidence="2">The sequence shown here is derived from an EMBL/GenBank/DDBJ whole genome shotgun (WGS) entry which is preliminary data.</text>
</comment>
<dbReference type="PROSITE" id="PS51257">
    <property type="entry name" value="PROKAR_LIPOPROTEIN"/>
    <property type="match status" value="1"/>
</dbReference>
<feature type="signal peptide" evidence="1">
    <location>
        <begin position="1"/>
        <end position="30"/>
    </location>
</feature>
<dbReference type="STRING" id="134605.HMPREF3206_00146"/>
<keyword evidence="1" id="KW-0732">Signal</keyword>
<dbReference type="EMBL" id="LRPX01000006">
    <property type="protein sequence ID" value="KXA16724.1"/>
    <property type="molecule type" value="Genomic_DNA"/>
</dbReference>
<dbReference type="InterPro" id="IPR019937">
    <property type="entry name" value="Cycl-permuted_mutarotase"/>
</dbReference>
<gene>
    <name evidence="2" type="ORF">HMPREF3206_00146</name>
</gene>
<proteinExistence type="predicted"/>
<feature type="chain" id="PRO_5007458009" evidence="1">
    <location>
        <begin position="31"/>
        <end position="381"/>
    </location>
</feature>
<accession>A0A133NKB2</accession>
<dbReference type="PATRIC" id="fig|134605.3.peg.148"/>
<evidence type="ECO:0000256" key="1">
    <source>
        <dbReference type="SAM" id="SignalP"/>
    </source>
</evidence>
<evidence type="ECO:0000313" key="3">
    <source>
        <dbReference type="Proteomes" id="UP000070617"/>
    </source>
</evidence>
<dbReference type="AlphaFoldDB" id="A0A133NKB2"/>
<dbReference type="Pfam" id="PF24996">
    <property type="entry name" value="NANM"/>
    <property type="match status" value="1"/>
</dbReference>